<evidence type="ECO:0000256" key="7">
    <source>
        <dbReference type="ARBA" id="ARBA00023014"/>
    </source>
</evidence>
<dbReference type="SFLD" id="SFLDS00029">
    <property type="entry name" value="Radical_SAM"/>
    <property type="match status" value="1"/>
</dbReference>
<dbReference type="EMBL" id="QMIF01000002">
    <property type="protein sequence ID" value="TVM36105.1"/>
    <property type="molecule type" value="Genomic_DNA"/>
</dbReference>
<dbReference type="GO" id="GO:0103039">
    <property type="term" value="F:protein methylthiotransferase activity"/>
    <property type="evidence" value="ECO:0007669"/>
    <property type="project" value="UniProtKB-EC"/>
</dbReference>
<comment type="catalytic activity">
    <reaction evidence="8">
        <text>L-aspartate(89)-[ribosomal protein uS12]-hydrogen + (sulfur carrier)-SH + AH2 + 2 S-adenosyl-L-methionine = 3-methylsulfanyl-L-aspartate(89)-[ribosomal protein uS12]-hydrogen + (sulfur carrier)-H + 5'-deoxyadenosine + L-methionine + A + S-adenosyl-L-homocysteine + 2 H(+)</text>
        <dbReference type="Rhea" id="RHEA:37087"/>
        <dbReference type="Rhea" id="RHEA-COMP:10460"/>
        <dbReference type="Rhea" id="RHEA-COMP:10461"/>
        <dbReference type="Rhea" id="RHEA-COMP:14737"/>
        <dbReference type="Rhea" id="RHEA-COMP:14739"/>
        <dbReference type="ChEBI" id="CHEBI:13193"/>
        <dbReference type="ChEBI" id="CHEBI:15378"/>
        <dbReference type="ChEBI" id="CHEBI:17319"/>
        <dbReference type="ChEBI" id="CHEBI:17499"/>
        <dbReference type="ChEBI" id="CHEBI:29917"/>
        <dbReference type="ChEBI" id="CHEBI:29961"/>
        <dbReference type="ChEBI" id="CHEBI:57844"/>
        <dbReference type="ChEBI" id="CHEBI:57856"/>
        <dbReference type="ChEBI" id="CHEBI:59789"/>
        <dbReference type="ChEBI" id="CHEBI:64428"/>
        <dbReference type="ChEBI" id="CHEBI:73599"/>
        <dbReference type="EC" id="2.8.4.4"/>
    </reaction>
</comment>
<dbReference type="SMART" id="SM00729">
    <property type="entry name" value="Elp3"/>
    <property type="match status" value="1"/>
</dbReference>
<dbReference type="PROSITE" id="PS51918">
    <property type="entry name" value="RADICAL_SAM"/>
    <property type="match status" value="1"/>
</dbReference>
<dbReference type="EC" id="2.8.4.4" evidence="8"/>
<dbReference type="GO" id="GO:0046872">
    <property type="term" value="F:metal ion binding"/>
    <property type="evidence" value="ECO:0007669"/>
    <property type="project" value="UniProtKB-KW"/>
</dbReference>
<evidence type="ECO:0000259" key="10">
    <source>
        <dbReference type="PROSITE" id="PS51918"/>
    </source>
</evidence>
<dbReference type="GO" id="GO:0006400">
    <property type="term" value="P:tRNA modification"/>
    <property type="evidence" value="ECO:0007669"/>
    <property type="project" value="InterPro"/>
</dbReference>
<dbReference type="Pfam" id="PF04055">
    <property type="entry name" value="Radical_SAM"/>
    <property type="match status" value="1"/>
</dbReference>
<dbReference type="InterPro" id="IPR006638">
    <property type="entry name" value="Elp3/MiaA/NifB-like_rSAM"/>
</dbReference>
<feature type="binding site" evidence="8">
    <location>
        <position position="171"/>
    </location>
    <ligand>
        <name>[4Fe-4S] cluster</name>
        <dbReference type="ChEBI" id="CHEBI:49883"/>
        <label>2</label>
        <note>4Fe-4S-S-AdoMet</note>
    </ligand>
</feature>
<dbReference type="InterPro" id="IPR002792">
    <property type="entry name" value="TRAM_dom"/>
</dbReference>
<comment type="caution">
    <text evidence="11">The sequence shown here is derived from an EMBL/GenBank/DDBJ whole genome shotgun (WGS) entry which is preliminary data.</text>
</comment>
<dbReference type="InterPro" id="IPR058240">
    <property type="entry name" value="rSAM_sf"/>
</dbReference>
<keyword evidence="2 8" id="KW-0963">Cytoplasm</keyword>
<dbReference type="Gene3D" id="3.40.50.12160">
    <property type="entry name" value="Methylthiotransferase, N-terminal domain"/>
    <property type="match status" value="1"/>
</dbReference>
<dbReference type="SUPFAM" id="SSF102114">
    <property type="entry name" value="Radical SAM enzymes"/>
    <property type="match status" value="1"/>
</dbReference>
<comment type="function">
    <text evidence="8">Catalyzes the methylthiolation of an aspartic acid residue of ribosomal protein uS12.</text>
</comment>
<dbReference type="Gene3D" id="2.40.50.140">
    <property type="entry name" value="Nucleic acid-binding proteins"/>
    <property type="match status" value="1"/>
</dbReference>
<feature type="binding site" evidence="8">
    <location>
        <position position="84"/>
    </location>
    <ligand>
        <name>[4Fe-4S] cluster</name>
        <dbReference type="ChEBI" id="CHEBI:49883"/>
        <label>1</label>
    </ligand>
</feature>
<comment type="similarity">
    <text evidence="8">Belongs to the methylthiotransferase family. RimO subfamily.</text>
</comment>
<accession>A0A6P1ZP16</accession>
<dbReference type="Proteomes" id="UP000434052">
    <property type="component" value="Unassembled WGS sequence"/>
</dbReference>
<dbReference type="CDD" id="cd01335">
    <property type="entry name" value="Radical_SAM"/>
    <property type="match status" value="1"/>
</dbReference>
<evidence type="ECO:0000313" key="12">
    <source>
        <dbReference type="Proteomes" id="UP000434052"/>
    </source>
</evidence>
<dbReference type="Pfam" id="PF00919">
    <property type="entry name" value="UPF0004"/>
    <property type="match status" value="1"/>
</dbReference>
<sequence>MDHPIRVHVTSLGCPKNTVDTERLVGALSPGMELTPHPDDADLILVNTCAFIHPAVEESVETILELVRTAEEENPTAVVAVAGCLVQRYGADELAAEMPEVDLWLVPDDWPRWHGLVLAAVEARRAGGLFKFAGGQSDAADTVGALDLKPGSLRSLSTTAGHAYLKVSEGCDHACGFCTIPSIKGPHVSFDADALVAEAEALVAGRHGPPVKELVLVGQDLTAWGRTGGTGSKSLTALLERLLKINGLTWLRTMYLYPAGLDERLLDFYRANADPQGTLLPYFDIPLQHAHPDILRRMGRPFSGDPMRVVERVRAKVPESVLRTTFIVGYPGEEEQHFEALEQFVREVRFQHLGVFPYWPEEGTPAAAMENQVEDAVKQERLARLMSMQAEISAELLEAYVDEEMDVLVDDMVPDWPGLHRGRVWLQAPDVDGVTYISGKGVHPGVVVKALVEDSKTYDLVALS</sequence>
<keyword evidence="6 8" id="KW-0408">Iron</keyword>
<feature type="binding site" evidence="8">
    <location>
        <position position="178"/>
    </location>
    <ligand>
        <name>[4Fe-4S] cluster</name>
        <dbReference type="ChEBI" id="CHEBI:49883"/>
        <label>2</label>
        <note>4Fe-4S-S-AdoMet</note>
    </ligand>
</feature>
<dbReference type="PANTHER" id="PTHR43837:SF1">
    <property type="entry name" value="RIBOSOMAL PROTEIN US12 METHYLTHIOTRANSFERASE RIMO"/>
    <property type="match status" value="1"/>
</dbReference>
<organism evidence="11 12">
    <name type="scientific">Oceanidesulfovibrio marinus</name>
    <dbReference type="NCBI Taxonomy" id="370038"/>
    <lineage>
        <taxon>Bacteria</taxon>
        <taxon>Pseudomonadati</taxon>
        <taxon>Thermodesulfobacteriota</taxon>
        <taxon>Desulfovibrionia</taxon>
        <taxon>Desulfovibrionales</taxon>
        <taxon>Desulfovibrionaceae</taxon>
        <taxon>Oceanidesulfovibrio</taxon>
    </lineage>
</organism>
<dbReference type="InterPro" id="IPR005840">
    <property type="entry name" value="Ribosomal_uS12_MeSTrfase_RimO"/>
</dbReference>
<dbReference type="InterPro" id="IPR013848">
    <property type="entry name" value="Methylthiotransferase_N"/>
</dbReference>
<dbReference type="Pfam" id="PF18693">
    <property type="entry name" value="TRAM_2"/>
    <property type="match status" value="1"/>
</dbReference>
<dbReference type="OrthoDB" id="9805215at2"/>
<dbReference type="PANTHER" id="PTHR43837">
    <property type="entry name" value="RIBOSOMAL PROTEIN S12 METHYLTHIOTRANSFERASE RIMO"/>
    <property type="match status" value="1"/>
</dbReference>
<dbReference type="InterPro" id="IPR012340">
    <property type="entry name" value="NA-bd_OB-fold"/>
</dbReference>
<evidence type="ECO:0000256" key="1">
    <source>
        <dbReference type="ARBA" id="ARBA00022485"/>
    </source>
</evidence>
<dbReference type="GO" id="GO:0005840">
    <property type="term" value="C:ribosome"/>
    <property type="evidence" value="ECO:0007669"/>
    <property type="project" value="UniProtKB-KW"/>
</dbReference>
<feature type="binding site" evidence="8">
    <location>
        <position position="49"/>
    </location>
    <ligand>
        <name>[4Fe-4S] cluster</name>
        <dbReference type="ChEBI" id="CHEBI:49883"/>
        <label>1</label>
    </ligand>
</feature>
<comment type="subcellular location">
    <subcellularLocation>
        <location evidence="8">Cytoplasm</location>
    </subcellularLocation>
</comment>
<dbReference type="GO" id="GO:0005829">
    <property type="term" value="C:cytosol"/>
    <property type="evidence" value="ECO:0007669"/>
    <property type="project" value="TreeGrafter"/>
</dbReference>
<keyword evidence="4 8" id="KW-0949">S-adenosyl-L-methionine</keyword>
<evidence type="ECO:0000256" key="6">
    <source>
        <dbReference type="ARBA" id="ARBA00023004"/>
    </source>
</evidence>
<keyword evidence="1 8" id="KW-0004">4Fe-4S</keyword>
<dbReference type="SFLD" id="SFLDG01082">
    <property type="entry name" value="B12-binding_domain_containing"/>
    <property type="match status" value="1"/>
</dbReference>
<gene>
    <name evidence="8 11" type="primary">rimO</name>
    <name evidence="11" type="ORF">DQK91_03300</name>
</gene>
<name>A0A6P1ZP16_9BACT</name>
<feature type="binding site" evidence="8">
    <location>
        <position position="14"/>
    </location>
    <ligand>
        <name>[4Fe-4S] cluster</name>
        <dbReference type="ChEBI" id="CHEBI:49883"/>
        <label>1</label>
    </ligand>
</feature>
<dbReference type="InterPro" id="IPR023404">
    <property type="entry name" value="rSAM_horseshoe"/>
</dbReference>
<dbReference type="InterPro" id="IPR007197">
    <property type="entry name" value="rSAM"/>
</dbReference>
<dbReference type="PROSITE" id="PS51449">
    <property type="entry name" value="MTTASE_N"/>
    <property type="match status" value="1"/>
</dbReference>
<dbReference type="SFLD" id="SFLDG01061">
    <property type="entry name" value="methylthiotransferase"/>
    <property type="match status" value="1"/>
</dbReference>
<proteinExistence type="inferred from homology"/>
<dbReference type="InterPro" id="IPR005839">
    <property type="entry name" value="Methylthiotransferase"/>
</dbReference>
<comment type="cofactor">
    <cofactor evidence="8">
        <name>[4Fe-4S] cluster</name>
        <dbReference type="ChEBI" id="CHEBI:49883"/>
    </cofactor>
    <text evidence="8">Binds 2 [4Fe-4S] clusters. One cluster is coordinated with 3 cysteines and an exchangeable S-adenosyl-L-methionine.</text>
</comment>
<feature type="domain" description="MTTase N-terminal" evidence="9">
    <location>
        <begin position="5"/>
        <end position="122"/>
    </location>
</feature>
<evidence type="ECO:0000313" key="11">
    <source>
        <dbReference type="EMBL" id="TVM36105.1"/>
    </source>
</evidence>
<dbReference type="Gene3D" id="3.80.30.20">
    <property type="entry name" value="tm_1862 like domain"/>
    <property type="match status" value="1"/>
</dbReference>
<keyword evidence="5 8" id="KW-0479">Metal-binding</keyword>
<feature type="binding site" evidence="8">
    <location>
        <position position="175"/>
    </location>
    <ligand>
        <name>[4Fe-4S] cluster</name>
        <dbReference type="ChEBI" id="CHEBI:49883"/>
        <label>2</label>
        <note>4Fe-4S-S-AdoMet</note>
    </ligand>
</feature>
<dbReference type="AlphaFoldDB" id="A0A6P1ZP16"/>
<evidence type="ECO:0000256" key="4">
    <source>
        <dbReference type="ARBA" id="ARBA00022691"/>
    </source>
</evidence>
<evidence type="ECO:0000256" key="3">
    <source>
        <dbReference type="ARBA" id="ARBA00022679"/>
    </source>
</evidence>
<reference evidence="11 12" key="1">
    <citation type="submission" date="2018-06" db="EMBL/GenBank/DDBJ databases">
        <title>Complete genome of Desulfovibrio marinus P48SEP.</title>
        <authorList>
            <person name="Crispim J.S."/>
            <person name="Vidigal P.M.P."/>
            <person name="Silva L.C.F."/>
            <person name="Araujo L.C."/>
            <person name="Laguardia C.N."/>
            <person name="Dias R.S."/>
            <person name="Sousa M.P."/>
            <person name="Paula S.O."/>
            <person name="Silva C."/>
        </authorList>
    </citation>
    <scope>NUCLEOTIDE SEQUENCE [LARGE SCALE GENOMIC DNA]</scope>
    <source>
        <strain evidence="11 12">P48SEP</strain>
    </source>
</reference>
<evidence type="ECO:0000256" key="8">
    <source>
        <dbReference type="HAMAP-Rule" id="MF_01865"/>
    </source>
</evidence>
<feature type="domain" description="Radical SAM core" evidence="10">
    <location>
        <begin position="157"/>
        <end position="395"/>
    </location>
</feature>
<evidence type="ECO:0000259" key="9">
    <source>
        <dbReference type="PROSITE" id="PS51449"/>
    </source>
</evidence>
<dbReference type="InterPro" id="IPR038135">
    <property type="entry name" value="Methylthiotransferase_N_sf"/>
</dbReference>
<evidence type="ECO:0000256" key="5">
    <source>
        <dbReference type="ARBA" id="ARBA00022723"/>
    </source>
</evidence>
<keyword evidence="11" id="KW-0689">Ribosomal protein</keyword>
<keyword evidence="3 8" id="KW-0808">Transferase</keyword>
<dbReference type="GO" id="GO:0051539">
    <property type="term" value="F:4 iron, 4 sulfur cluster binding"/>
    <property type="evidence" value="ECO:0007669"/>
    <property type="project" value="UniProtKB-UniRule"/>
</dbReference>
<keyword evidence="11" id="KW-0687">Ribonucleoprotein</keyword>
<keyword evidence="7 8" id="KW-0411">Iron-sulfur</keyword>
<protein>
    <recommendedName>
        <fullName evidence="8">Ribosomal protein uS12 methylthiotransferase RimO</fullName>
        <shortName evidence="8">uS12 MTTase</shortName>
        <shortName evidence="8">uS12 methylthiotransferase</shortName>
        <ecNumber evidence="8">2.8.4.4</ecNumber>
    </recommendedName>
    <alternativeName>
        <fullName evidence="8">Ribosomal protein uS12 (aspartate-C(3))-methylthiotransferase</fullName>
    </alternativeName>
    <alternativeName>
        <fullName evidence="8">Ribosome maturation factor RimO</fullName>
    </alternativeName>
</protein>
<evidence type="ECO:0000256" key="2">
    <source>
        <dbReference type="ARBA" id="ARBA00022490"/>
    </source>
</evidence>
<dbReference type="NCBIfam" id="TIGR01125">
    <property type="entry name" value="30S ribosomal protein S12 methylthiotransferase RimO"/>
    <property type="match status" value="1"/>
</dbReference>
<dbReference type="HAMAP" id="MF_01865">
    <property type="entry name" value="MTTase_RimO"/>
    <property type="match status" value="1"/>
</dbReference>
<dbReference type="GO" id="GO:0035599">
    <property type="term" value="F:aspartic acid methylthiotransferase activity"/>
    <property type="evidence" value="ECO:0007669"/>
    <property type="project" value="TreeGrafter"/>
</dbReference>
<dbReference type="NCBIfam" id="TIGR00089">
    <property type="entry name" value="MiaB/RimO family radical SAM methylthiotransferase"/>
    <property type="match status" value="1"/>
</dbReference>
<dbReference type="RefSeq" id="WP_144234033.1">
    <property type="nucleotide sequence ID" value="NZ_QMIF01000002.1"/>
</dbReference>